<protein>
    <recommendedName>
        <fullName evidence="4">Transmembrane protein</fullName>
    </recommendedName>
</protein>
<keyword evidence="1" id="KW-1133">Transmembrane helix</keyword>
<dbReference type="RefSeq" id="WP_043349470.1">
    <property type="nucleotide sequence ID" value="NZ_CP010536.1"/>
</dbReference>
<keyword evidence="3" id="KW-1185">Reference proteome</keyword>
<sequence>MAMFRLFVSEFQQLQHVAHDRPRRADAARLQRRLWRTEIGLAVVALGALAMFLDAATGLSAFTG</sequence>
<dbReference type="AlphaFoldDB" id="A0A0C4Y654"/>
<dbReference type="EMBL" id="CP010536">
    <property type="protein sequence ID" value="AJG20902.1"/>
    <property type="molecule type" value="Genomic_DNA"/>
</dbReference>
<accession>A0A0C4Y654</accession>
<dbReference type="KEGG" id="cbw:RR42_m3536"/>
<gene>
    <name evidence="2" type="ORF">RR42_m3536</name>
</gene>
<proteinExistence type="predicted"/>
<evidence type="ECO:0000256" key="1">
    <source>
        <dbReference type="SAM" id="Phobius"/>
    </source>
</evidence>
<keyword evidence="1" id="KW-0812">Transmembrane</keyword>
<keyword evidence="1" id="KW-0472">Membrane</keyword>
<name>A0A0C4Y654_9BURK</name>
<evidence type="ECO:0000313" key="2">
    <source>
        <dbReference type="EMBL" id="AJG20902.1"/>
    </source>
</evidence>
<evidence type="ECO:0008006" key="4">
    <source>
        <dbReference type="Google" id="ProtNLM"/>
    </source>
</evidence>
<dbReference type="Proteomes" id="UP000031843">
    <property type="component" value="Chromosome main"/>
</dbReference>
<organism evidence="2 3">
    <name type="scientific">Cupriavidus basilensis</name>
    <dbReference type="NCBI Taxonomy" id="68895"/>
    <lineage>
        <taxon>Bacteria</taxon>
        <taxon>Pseudomonadati</taxon>
        <taxon>Pseudomonadota</taxon>
        <taxon>Betaproteobacteria</taxon>
        <taxon>Burkholderiales</taxon>
        <taxon>Burkholderiaceae</taxon>
        <taxon>Cupriavidus</taxon>
    </lineage>
</organism>
<evidence type="ECO:0000313" key="3">
    <source>
        <dbReference type="Proteomes" id="UP000031843"/>
    </source>
</evidence>
<feature type="transmembrane region" description="Helical" evidence="1">
    <location>
        <begin position="39"/>
        <end position="62"/>
    </location>
</feature>
<reference evidence="2 3" key="1">
    <citation type="journal article" date="2015" name="Genome Announc.">
        <title>Complete Genome Sequence of Cupriavidus basilensis 4G11, Isolated from the Oak Ridge Field Research Center Site.</title>
        <authorList>
            <person name="Ray J."/>
            <person name="Waters R.J."/>
            <person name="Skerker J.M."/>
            <person name="Kuehl J.V."/>
            <person name="Price M.N."/>
            <person name="Huang J."/>
            <person name="Chakraborty R."/>
            <person name="Arkin A.P."/>
            <person name="Deutschbauer A."/>
        </authorList>
    </citation>
    <scope>NUCLEOTIDE SEQUENCE [LARGE SCALE GENOMIC DNA]</scope>
    <source>
        <strain evidence="2">4G11</strain>
    </source>
</reference>
<dbReference type="STRING" id="68895.RR42_m3536"/>